<name>A0ABU1FVD4_9MICC</name>
<dbReference type="RefSeq" id="WP_310537993.1">
    <property type="nucleotide sequence ID" value="NZ_BAAAOC010000016.1"/>
</dbReference>
<sequence>MPTYKKDTVLAEAQELARTALAEIAPQDQIGEHLSISADGDRLLTHRFAASKPGYHGWEWFVTLARAPRSKKPTVCELGLLPGAGALLAPEWVPWSERVSEEEKKVQEQQSDKEAAEA</sequence>
<proteinExistence type="predicted"/>
<reference evidence="3" key="1">
    <citation type="submission" date="2023-07" db="EMBL/GenBank/DDBJ databases">
        <title>Description of three actinobacteria isolated from air of manufacturing shop in a pharmaceutical factory.</title>
        <authorList>
            <person name="Zhang D.-F."/>
        </authorList>
    </citation>
    <scope>NUCLEOTIDE SEQUENCE [LARGE SCALE GENOMIC DNA]</scope>
    <source>
        <strain evidence="3">CCTCC AB 207010</strain>
    </source>
</reference>
<evidence type="ECO:0000313" key="2">
    <source>
        <dbReference type="EMBL" id="MDR5712621.1"/>
    </source>
</evidence>
<accession>A0ABU1FVD4</accession>
<gene>
    <name evidence="2" type="ORF">RH857_10860</name>
</gene>
<dbReference type="InterPro" id="IPR021391">
    <property type="entry name" value="DUF3027"/>
</dbReference>
<feature type="region of interest" description="Disordered" evidence="1">
    <location>
        <begin position="98"/>
        <end position="118"/>
    </location>
</feature>
<evidence type="ECO:0000256" key="1">
    <source>
        <dbReference type="SAM" id="MobiDB-lite"/>
    </source>
</evidence>
<comment type="caution">
    <text evidence="2">The sequence shown here is derived from an EMBL/GenBank/DDBJ whole genome shotgun (WGS) entry which is preliminary data.</text>
</comment>
<protein>
    <submittedName>
        <fullName evidence="2">DUF3027 domain-containing protein</fullName>
    </submittedName>
</protein>
<keyword evidence="3" id="KW-1185">Reference proteome</keyword>
<evidence type="ECO:0000313" key="3">
    <source>
        <dbReference type="Proteomes" id="UP001260872"/>
    </source>
</evidence>
<dbReference type="EMBL" id="JAVKGT010000030">
    <property type="protein sequence ID" value="MDR5712621.1"/>
    <property type="molecule type" value="Genomic_DNA"/>
</dbReference>
<dbReference type="Proteomes" id="UP001260872">
    <property type="component" value="Unassembled WGS sequence"/>
</dbReference>
<organism evidence="2 3">
    <name type="scientific">Nesterenkonia flava</name>
    <dbReference type="NCBI Taxonomy" id="469799"/>
    <lineage>
        <taxon>Bacteria</taxon>
        <taxon>Bacillati</taxon>
        <taxon>Actinomycetota</taxon>
        <taxon>Actinomycetes</taxon>
        <taxon>Micrococcales</taxon>
        <taxon>Micrococcaceae</taxon>
        <taxon>Nesterenkonia</taxon>
    </lineage>
</organism>
<dbReference type="Pfam" id="PF11228">
    <property type="entry name" value="DUF3027"/>
    <property type="match status" value="1"/>
</dbReference>